<evidence type="ECO:0000256" key="2">
    <source>
        <dbReference type="ARBA" id="ARBA00022475"/>
    </source>
</evidence>
<evidence type="ECO:0000313" key="8">
    <source>
        <dbReference type="EMBL" id="VAW92610.1"/>
    </source>
</evidence>
<keyword evidence="4 6" id="KW-1133">Transmembrane helix</keyword>
<dbReference type="PANTHER" id="PTHR33406:SF13">
    <property type="entry name" value="MEMBRANE PROTEIN YDFJ"/>
    <property type="match status" value="1"/>
</dbReference>
<keyword evidence="2" id="KW-1003">Cell membrane</keyword>
<protein>
    <submittedName>
        <fullName evidence="8">FIG021862: membrane protein, exporter</fullName>
    </submittedName>
</protein>
<feature type="transmembrane region" description="Helical" evidence="6">
    <location>
        <begin position="671"/>
        <end position="689"/>
    </location>
</feature>
<dbReference type="InterPro" id="IPR004869">
    <property type="entry name" value="MMPL_dom"/>
</dbReference>
<evidence type="ECO:0000256" key="5">
    <source>
        <dbReference type="ARBA" id="ARBA00023136"/>
    </source>
</evidence>
<evidence type="ECO:0000256" key="1">
    <source>
        <dbReference type="ARBA" id="ARBA00004651"/>
    </source>
</evidence>
<feature type="transmembrane region" description="Helical" evidence="6">
    <location>
        <begin position="301"/>
        <end position="323"/>
    </location>
</feature>
<dbReference type="Gene3D" id="1.20.1640.10">
    <property type="entry name" value="Multidrug efflux transporter AcrB transmembrane domain"/>
    <property type="match status" value="2"/>
</dbReference>
<proteinExistence type="predicted"/>
<evidence type="ECO:0000259" key="7">
    <source>
        <dbReference type="Pfam" id="PF03176"/>
    </source>
</evidence>
<dbReference type="GO" id="GO:0005886">
    <property type="term" value="C:plasma membrane"/>
    <property type="evidence" value="ECO:0007669"/>
    <property type="project" value="UniProtKB-SubCell"/>
</dbReference>
<accession>A0A3B0ZTS2</accession>
<feature type="transmembrane region" description="Helical" evidence="6">
    <location>
        <begin position="369"/>
        <end position="392"/>
    </location>
</feature>
<feature type="transmembrane region" description="Helical" evidence="6">
    <location>
        <begin position="423"/>
        <end position="444"/>
    </location>
</feature>
<keyword evidence="5 6" id="KW-0472">Membrane</keyword>
<sequence length="779" mass="86475">MKLKLLLPVVAILFFLIFSVWFVAYKTTISSDMQQFLPERAANSQAIKAPPSVDPLNILNIINESNSGLFLISIRGGTMRQRTKASIQLRKKLLSDKQFIFVNNGKNLLPLKDRSLLKKYRYLLTEKNDGATTFSQKEFSQALMQRYQELRSPLAGIVKKTFREDPTAEVRFILKQWQVGKQPNKTQGVWSAQDGKSVLLVAAVDINGADINKQQWAINKINLDFNAIHTANLDIVISGMGVFAVQAREKIKSDSKRVSLIASVAVLLLIFWAFRSLWYVFLTGLPLFSAILGGIVATQLIFNSVHGITLAFGLTLIGVALDYPVHVFSHLTNNENIRKSIKNIWPTLRLGVLTTCLGFFALTQTNFSGLAQLGVFAISGLLTAAIITRFVLPVLLQLKANKVNVIVPGWVVTLSSYGVSFKLSFVMISFVAVSILFLIFPIKWESDLAKLSPISVEQFKIDAQLRRQLNTDDLVNVAVVRGDNSNDVIYKTEKLKNFLNSLVERHLITGFRAPDQLLPSIETQLLRQKNLPEKTQLESMVFAATQNSPFRKNSFAAFIKDVDASRELAPLTMLQLKGTLLAKQLSPMLLQTNDAWLGIVRFIGVKDSAALEQAIRQLNNSAVSFVNIKKASQSIIDEFRNEAINLIGIGLLVIFITLLVSLKDSRRLTRVSFTVAMAIAFDILLLNVFGQALSLFHLVSLLLVLGLGLDYSLFFTRQSEDRAAREKTVYGILVCFGSTALVFGMLATSSIPVLSAIGLTVFLGVSLSFLFAILFSRAE</sequence>
<keyword evidence="3 6" id="KW-0812">Transmembrane</keyword>
<dbReference type="InterPro" id="IPR050545">
    <property type="entry name" value="Mycobact_MmpL"/>
</dbReference>
<feature type="transmembrane region" description="Helical" evidence="6">
    <location>
        <begin position="643"/>
        <end position="662"/>
    </location>
</feature>
<name>A0A3B0ZTS2_9ZZZZ</name>
<organism evidence="8">
    <name type="scientific">hydrothermal vent metagenome</name>
    <dbReference type="NCBI Taxonomy" id="652676"/>
    <lineage>
        <taxon>unclassified sequences</taxon>
        <taxon>metagenomes</taxon>
        <taxon>ecological metagenomes</taxon>
    </lineage>
</organism>
<evidence type="ECO:0000256" key="6">
    <source>
        <dbReference type="SAM" id="Phobius"/>
    </source>
</evidence>
<feature type="transmembrane region" description="Helical" evidence="6">
    <location>
        <begin position="753"/>
        <end position="775"/>
    </location>
</feature>
<feature type="domain" description="Membrane transport protein MMPL" evidence="7">
    <location>
        <begin position="122"/>
        <end position="402"/>
    </location>
</feature>
<dbReference type="AlphaFoldDB" id="A0A3B0ZTS2"/>
<feature type="transmembrane region" description="Helical" evidence="6">
    <location>
        <begin position="728"/>
        <end position="747"/>
    </location>
</feature>
<dbReference type="Pfam" id="PF03176">
    <property type="entry name" value="MMPL"/>
    <property type="match status" value="1"/>
</dbReference>
<feature type="transmembrane region" description="Helical" evidence="6">
    <location>
        <begin position="258"/>
        <end position="281"/>
    </location>
</feature>
<evidence type="ECO:0000256" key="3">
    <source>
        <dbReference type="ARBA" id="ARBA00022692"/>
    </source>
</evidence>
<feature type="transmembrane region" description="Helical" evidence="6">
    <location>
        <begin position="6"/>
        <end position="25"/>
    </location>
</feature>
<comment type="subcellular location">
    <subcellularLocation>
        <location evidence="1">Cell membrane</location>
        <topology evidence="1">Multi-pass membrane protein</topology>
    </subcellularLocation>
</comment>
<feature type="transmembrane region" description="Helical" evidence="6">
    <location>
        <begin position="344"/>
        <end position="363"/>
    </location>
</feature>
<dbReference type="PANTHER" id="PTHR33406">
    <property type="entry name" value="MEMBRANE PROTEIN MJ1562-RELATED"/>
    <property type="match status" value="1"/>
</dbReference>
<gene>
    <name evidence="8" type="ORF">MNBD_GAMMA23-2442</name>
</gene>
<evidence type="ECO:0000256" key="4">
    <source>
        <dbReference type="ARBA" id="ARBA00022989"/>
    </source>
</evidence>
<dbReference type="SUPFAM" id="SSF82866">
    <property type="entry name" value="Multidrug efflux transporter AcrB transmembrane domain"/>
    <property type="match status" value="2"/>
</dbReference>
<reference evidence="8" key="1">
    <citation type="submission" date="2018-06" db="EMBL/GenBank/DDBJ databases">
        <authorList>
            <person name="Zhirakovskaya E."/>
        </authorList>
    </citation>
    <scope>NUCLEOTIDE SEQUENCE</scope>
</reference>
<feature type="transmembrane region" description="Helical" evidence="6">
    <location>
        <begin position="695"/>
        <end position="716"/>
    </location>
</feature>
<dbReference type="EMBL" id="UOFT01000027">
    <property type="protein sequence ID" value="VAW92610.1"/>
    <property type="molecule type" value="Genomic_DNA"/>
</dbReference>